<dbReference type="OrthoDB" id="2736244at2"/>
<dbReference type="PIRSF" id="PIRSF037692">
    <property type="entry name" value="UCP037692"/>
    <property type="match status" value="1"/>
</dbReference>
<dbReference type="Proteomes" id="UP000242662">
    <property type="component" value="Unassembled WGS sequence"/>
</dbReference>
<name>A0A1G6JW09_9BACI</name>
<accession>A0A1G6JW09</accession>
<dbReference type="InterPro" id="IPR017263">
    <property type="entry name" value="UCP037692"/>
</dbReference>
<reference evidence="2" key="1">
    <citation type="submission" date="2016-09" db="EMBL/GenBank/DDBJ databases">
        <authorList>
            <person name="Varghese N."/>
            <person name="Submissions S."/>
        </authorList>
    </citation>
    <scope>NUCLEOTIDE SEQUENCE [LARGE SCALE GENOMIC DNA]</scope>
    <source>
        <strain evidence="2">25nlg</strain>
    </source>
</reference>
<dbReference type="EMBL" id="FMYM01000006">
    <property type="protein sequence ID" value="SDC22903.1"/>
    <property type="molecule type" value="Genomic_DNA"/>
</dbReference>
<keyword evidence="2" id="KW-1185">Reference proteome</keyword>
<gene>
    <name evidence="1" type="ORF">SAMN05421737_106110</name>
</gene>
<evidence type="ECO:0000313" key="1">
    <source>
        <dbReference type="EMBL" id="SDC22903.1"/>
    </source>
</evidence>
<dbReference type="RefSeq" id="WP_090775729.1">
    <property type="nucleotide sequence ID" value="NZ_FMYM01000006.1"/>
</dbReference>
<organism evidence="1 2">
    <name type="scientific">Shouchella lonarensis</name>
    <dbReference type="NCBI Taxonomy" id="1464122"/>
    <lineage>
        <taxon>Bacteria</taxon>
        <taxon>Bacillati</taxon>
        <taxon>Bacillota</taxon>
        <taxon>Bacilli</taxon>
        <taxon>Bacillales</taxon>
        <taxon>Bacillaceae</taxon>
        <taxon>Shouchella</taxon>
    </lineage>
</organism>
<proteinExistence type="predicted"/>
<evidence type="ECO:0000313" key="2">
    <source>
        <dbReference type="Proteomes" id="UP000242662"/>
    </source>
</evidence>
<dbReference type="AlphaFoldDB" id="A0A1G6JW09"/>
<sequence>MLVHFEYKPLSTIGRKKSWAFKCYYKQQFIAGTYHYNGDITWQTPPKKEEPMLKEAIHDLMLYHVYESEHQPAMHKTESSSPS</sequence>
<dbReference type="STRING" id="1464122.SAMN05421737_106110"/>
<evidence type="ECO:0008006" key="3">
    <source>
        <dbReference type="Google" id="ProtNLM"/>
    </source>
</evidence>
<dbReference type="Pfam" id="PF17277">
    <property type="entry name" value="DUF5342"/>
    <property type="match status" value="1"/>
</dbReference>
<protein>
    <recommendedName>
        <fullName evidence="3">YheE like protein</fullName>
    </recommendedName>
</protein>